<keyword evidence="1" id="KW-0812">Transmembrane</keyword>
<dbReference type="STRING" id="309798.COPRO5265_0479"/>
<reference evidence="3" key="1">
    <citation type="submission" date="2008-08" db="EMBL/GenBank/DDBJ databases">
        <title>The complete genome sequence of Coprothermobacter proteolyticus strain ATCC 5245 / DSM 5265 / BT.</title>
        <authorList>
            <person name="Dodson R.J."/>
            <person name="Durkin A.S."/>
            <person name="Wu M."/>
            <person name="Eisen J."/>
            <person name="Sutton G."/>
        </authorList>
    </citation>
    <scope>NUCLEOTIDE SEQUENCE [LARGE SCALE GENOMIC DNA]</scope>
    <source>
        <strain evidence="3">ATCC 35245 / DSM 5265 / OCM 4 / BT</strain>
    </source>
</reference>
<dbReference type="InterPro" id="IPR027981">
    <property type="entry name" value="DUF4446"/>
</dbReference>
<dbReference type="OrthoDB" id="5244042at2"/>
<protein>
    <recommendedName>
        <fullName evidence="4">DUF4446 domain-containing protein</fullName>
    </recommendedName>
</protein>
<dbReference type="HOGENOM" id="CLU_1822114_0_0_9"/>
<proteinExistence type="predicted"/>
<dbReference type="RefSeq" id="WP_012544742.1">
    <property type="nucleotide sequence ID" value="NC_011295.1"/>
</dbReference>
<evidence type="ECO:0000256" key="1">
    <source>
        <dbReference type="SAM" id="Phobius"/>
    </source>
</evidence>
<accession>B5Y7U1</accession>
<dbReference type="Proteomes" id="UP000001732">
    <property type="component" value="Chromosome"/>
</dbReference>
<reference evidence="2 3" key="2">
    <citation type="journal article" date="2014" name="Genome Announc.">
        <title>Complete Genome Sequence of Coprothermobacter proteolyticus DSM 5265.</title>
        <authorList>
            <person name="Alexiev A."/>
            <person name="Coil D.A."/>
            <person name="Badger J.H."/>
            <person name="Enticknap J."/>
            <person name="Ward N."/>
            <person name="Robb F.T."/>
            <person name="Eisen J.A."/>
        </authorList>
    </citation>
    <scope>NUCLEOTIDE SEQUENCE [LARGE SCALE GENOMIC DNA]</scope>
    <source>
        <strain evidence="3">ATCC 35245 / DSM 5265 / OCM 4 / BT</strain>
    </source>
</reference>
<keyword evidence="3" id="KW-1185">Reference proteome</keyword>
<name>B5Y7U1_COPPD</name>
<dbReference type="EMBL" id="CP001145">
    <property type="protein sequence ID" value="ACI18092.1"/>
    <property type="molecule type" value="Genomic_DNA"/>
</dbReference>
<keyword evidence="1" id="KW-0472">Membrane</keyword>
<dbReference type="Pfam" id="PF14584">
    <property type="entry name" value="DUF4446"/>
    <property type="match status" value="1"/>
</dbReference>
<evidence type="ECO:0000313" key="2">
    <source>
        <dbReference type="EMBL" id="ACI18092.1"/>
    </source>
</evidence>
<keyword evidence="1" id="KW-1133">Transmembrane helix</keyword>
<gene>
    <name evidence="2" type="ordered locus">COPRO5265_0479</name>
</gene>
<sequence>MPIDNIYIFYGLWGIAIVLIVVNVWLVIRLSKIKGFEKLSHQVDDVLRDMEDVKWRLESLEGEEQNDFYYSKVVRYDAFQDAKGRQSGSILVLNRKGTGFIITIINSRDRSATFLKEVVEFKPIQALSPEEQVLLNEARKA</sequence>
<organism evidence="2 3">
    <name type="scientific">Coprothermobacter proteolyticus (strain ATCC 35245 / DSM 5265 / OCM 4 / BT)</name>
    <dbReference type="NCBI Taxonomy" id="309798"/>
    <lineage>
        <taxon>Bacteria</taxon>
        <taxon>Pseudomonadati</taxon>
        <taxon>Coprothermobacterota</taxon>
        <taxon>Coprothermobacteria</taxon>
        <taxon>Coprothermobacterales</taxon>
        <taxon>Coprothermobacteraceae</taxon>
        <taxon>Coprothermobacter</taxon>
    </lineage>
</organism>
<dbReference type="AlphaFoldDB" id="B5Y7U1"/>
<evidence type="ECO:0008006" key="4">
    <source>
        <dbReference type="Google" id="ProtNLM"/>
    </source>
</evidence>
<feature type="transmembrane region" description="Helical" evidence="1">
    <location>
        <begin position="6"/>
        <end position="28"/>
    </location>
</feature>
<evidence type="ECO:0000313" key="3">
    <source>
        <dbReference type="Proteomes" id="UP000001732"/>
    </source>
</evidence>
<dbReference type="KEGG" id="cpo:COPRO5265_0479"/>